<dbReference type="InterPro" id="IPR036388">
    <property type="entry name" value="WH-like_DNA-bd_sf"/>
</dbReference>
<evidence type="ECO:0000313" key="11">
    <source>
        <dbReference type="EMBL" id="CDP20818.1"/>
    </source>
</evidence>
<dbReference type="PRINTS" id="PR00364">
    <property type="entry name" value="DISEASERSIST"/>
</dbReference>
<dbReference type="Gramene" id="CDP20818">
    <property type="protein sequence ID" value="CDP20818"/>
    <property type="gene ID" value="GSCOC_T00012265001"/>
</dbReference>
<evidence type="ECO:0000256" key="1">
    <source>
        <dbReference type="ARBA" id="ARBA00008894"/>
    </source>
</evidence>
<evidence type="ECO:0000256" key="5">
    <source>
        <dbReference type="ARBA" id="ARBA00022821"/>
    </source>
</evidence>
<dbReference type="PANTHER" id="PTHR36766:SF70">
    <property type="entry name" value="DISEASE RESISTANCE PROTEIN RGA4"/>
    <property type="match status" value="1"/>
</dbReference>
<evidence type="ECO:0000256" key="4">
    <source>
        <dbReference type="ARBA" id="ARBA00022741"/>
    </source>
</evidence>
<dbReference type="EMBL" id="HG740886">
    <property type="protein sequence ID" value="CDP20818.1"/>
    <property type="molecule type" value="Genomic_DNA"/>
</dbReference>
<dbReference type="InterPro" id="IPR056789">
    <property type="entry name" value="LRR_R13L1-DRL21"/>
</dbReference>
<keyword evidence="12" id="KW-1185">Reference proteome</keyword>
<sequence>MADAVISATIQAAIQVTLERALSLVSDRIGLLVGFKKDLASMTRSLGFIKDVLADAEERQNQSSGLHYESLRHQVESQNRHKLKVCCCSSFSNINLAFRWRMASKVRDVKLELKGINREARDLGLVDRAVVTAPLPPAAGDTRNRQTDSVVAPMVGRADDESKIVKMMLSPSEKVVSVLPINGMGGLGKTTLAKSIYNNHQIDGHFQKRIWVCVSKKVPRVELFKLILGQLKEDKKDEVGDRQNIVQEVGKELGKLRYLLVLDDVWDDSQTLWDDFFTTLKRLNPINPPKGSWCLITTRLHLVADKGYPLGRLPGDHCWSIIIGKVVEGDEVPNELDAIKDRAIQICNGLPLVASVLGGLLRLRKDKWRSILEDRLLNLNEAMQILQLSFDHLPSPAIKKCFAYCSIFPQDTEMEGDMLIELWMAEGFLHAGLENKTMEEIGEYYLEILLQSSLLEEIRYGGRRRCYKMHDLVHNLAESMSKSTKVIIDRDTHTVDNGNQIRYLAIDSSGGREDREKLLEKLPVSIGKLIHLRYVNLEWSAISILPDSLCKLYNLQTLMLSWSHVKDLPKGMCNLISLRHLHYYIYNYEEFQMPLEMGRLTCLQTLEFFKVGREKGRRIGELGSLKNLKGKLKIRNLELVKDKERAEEAKLSEKANLFRLQLGWAREQEGDDYNDEDVLDGLRPHPNLEELEIRNFMGDQFPRWLMDLPTTATLPRLARLEFNRCNRFRELLPLQNFRSLKELVIYNCDGLTNLPGDMLRSCASLQKLRVSWCDNLISFPLDLQQTPSLLELELRRCPKLKTSMTPKGFGFLTSLRELAIGPFSDDGDDHENSSIYNEFDWSGLISSSSSSALRELGLIGLPHMESLPHQIQYLTALTSLALDDFGRIKALPDWFGHFAALEELHLWNFEELRHLPSEDAMRSLNKLKRLRVDGSPLLKERCTPESSGPDSQSNSIMIDRRIASRTEVRILKLLQHHLYG</sequence>
<evidence type="ECO:0000259" key="8">
    <source>
        <dbReference type="Pfam" id="PF18052"/>
    </source>
</evidence>
<dbReference type="Gene3D" id="1.10.10.10">
    <property type="entry name" value="Winged helix-like DNA-binding domain superfamily/Winged helix DNA-binding domain"/>
    <property type="match status" value="1"/>
</dbReference>
<reference evidence="12" key="1">
    <citation type="journal article" date="2014" name="Science">
        <title>The coffee genome provides insight into the convergent evolution of caffeine biosynthesis.</title>
        <authorList>
            <person name="Denoeud F."/>
            <person name="Carretero-Paulet L."/>
            <person name="Dereeper A."/>
            <person name="Droc G."/>
            <person name="Guyot R."/>
            <person name="Pietrella M."/>
            <person name="Zheng C."/>
            <person name="Alberti A."/>
            <person name="Anthony F."/>
            <person name="Aprea G."/>
            <person name="Aury J.M."/>
            <person name="Bento P."/>
            <person name="Bernard M."/>
            <person name="Bocs S."/>
            <person name="Campa C."/>
            <person name="Cenci A."/>
            <person name="Combes M.C."/>
            <person name="Crouzillat D."/>
            <person name="Da Silva C."/>
            <person name="Daddiego L."/>
            <person name="De Bellis F."/>
            <person name="Dussert S."/>
            <person name="Garsmeur O."/>
            <person name="Gayraud T."/>
            <person name="Guignon V."/>
            <person name="Jahn K."/>
            <person name="Jamilloux V."/>
            <person name="Joet T."/>
            <person name="Labadie K."/>
            <person name="Lan T."/>
            <person name="Leclercq J."/>
            <person name="Lepelley M."/>
            <person name="Leroy T."/>
            <person name="Li L.T."/>
            <person name="Librado P."/>
            <person name="Lopez L."/>
            <person name="Munoz A."/>
            <person name="Noel B."/>
            <person name="Pallavicini A."/>
            <person name="Perrotta G."/>
            <person name="Poncet V."/>
            <person name="Pot D."/>
            <person name="Priyono X."/>
            <person name="Rigoreau M."/>
            <person name="Rouard M."/>
            <person name="Rozas J."/>
            <person name="Tranchant-Dubreuil C."/>
            <person name="VanBuren R."/>
            <person name="Zhang Q."/>
            <person name="Andrade A.C."/>
            <person name="Argout X."/>
            <person name="Bertrand B."/>
            <person name="de Kochko A."/>
            <person name="Graziosi G."/>
            <person name="Henry R.J."/>
            <person name="Jayarama X."/>
            <person name="Ming R."/>
            <person name="Nagai C."/>
            <person name="Rounsley S."/>
            <person name="Sankoff D."/>
            <person name="Giuliano G."/>
            <person name="Albert V.A."/>
            <person name="Wincker P."/>
            <person name="Lashermes P."/>
        </authorList>
    </citation>
    <scope>NUCLEOTIDE SEQUENCE [LARGE SCALE GENOMIC DNA]</scope>
    <source>
        <strain evidence="12">cv. DH200-94</strain>
    </source>
</reference>
<keyword evidence="2" id="KW-0433">Leucine-rich repeat</keyword>
<name>A0A068VMB2_COFCA</name>
<keyword evidence="6" id="KW-0067">ATP-binding</keyword>
<dbReference type="Gene3D" id="1.20.5.4130">
    <property type="match status" value="1"/>
</dbReference>
<dbReference type="SUPFAM" id="SSF52540">
    <property type="entry name" value="P-loop containing nucleoside triphosphate hydrolases"/>
    <property type="match status" value="1"/>
</dbReference>
<dbReference type="InterPro" id="IPR041118">
    <property type="entry name" value="Rx_N"/>
</dbReference>
<dbReference type="SUPFAM" id="SSF52058">
    <property type="entry name" value="L domain-like"/>
    <property type="match status" value="2"/>
</dbReference>
<dbReference type="Gene3D" id="3.80.10.10">
    <property type="entry name" value="Ribonuclease Inhibitor"/>
    <property type="match status" value="2"/>
</dbReference>
<dbReference type="PANTHER" id="PTHR36766">
    <property type="entry name" value="PLANT BROAD-SPECTRUM MILDEW RESISTANCE PROTEIN RPW8"/>
    <property type="match status" value="1"/>
</dbReference>
<evidence type="ECO:0000313" key="12">
    <source>
        <dbReference type="Proteomes" id="UP000295252"/>
    </source>
</evidence>
<dbReference type="InterPro" id="IPR058922">
    <property type="entry name" value="WHD_DRP"/>
</dbReference>
<evidence type="ECO:0000259" key="10">
    <source>
        <dbReference type="Pfam" id="PF25019"/>
    </source>
</evidence>
<organism evidence="11 12">
    <name type="scientific">Coffea canephora</name>
    <name type="common">Robusta coffee</name>
    <dbReference type="NCBI Taxonomy" id="49390"/>
    <lineage>
        <taxon>Eukaryota</taxon>
        <taxon>Viridiplantae</taxon>
        <taxon>Streptophyta</taxon>
        <taxon>Embryophyta</taxon>
        <taxon>Tracheophyta</taxon>
        <taxon>Spermatophyta</taxon>
        <taxon>Magnoliopsida</taxon>
        <taxon>eudicotyledons</taxon>
        <taxon>Gunneridae</taxon>
        <taxon>Pentapetalae</taxon>
        <taxon>asterids</taxon>
        <taxon>lamiids</taxon>
        <taxon>Gentianales</taxon>
        <taxon>Rubiaceae</taxon>
        <taxon>Ixoroideae</taxon>
        <taxon>Gardenieae complex</taxon>
        <taxon>Bertiereae - Coffeeae clade</taxon>
        <taxon>Coffeeae</taxon>
        <taxon>Coffea</taxon>
    </lineage>
</organism>
<dbReference type="Pfam" id="PF25019">
    <property type="entry name" value="LRR_R13L1-DRL21"/>
    <property type="match status" value="1"/>
</dbReference>
<dbReference type="InParanoid" id="A0A068VMB2"/>
<dbReference type="Pfam" id="PF00931">
    <property type="entry name" value="NB-ARC"/>
    <property type="match status" value="1"/>
</dbReference>
<dbReference type="GO" id="GO:0043531">
    <property type="term" value="F:ADP binding"/>
    <property type="evidence" value="ECO:0007669"/>
    <property type="project" value="InterPro"/>
</dbReference>
<feature type="domain" description="R13L1/DRL21-like LRR repeat region" evidence="10">
    <location>
        <begin position="619"/>
        <end position="748"/>
    </location>
</feature>
<accession>A0A068VMB2</accession>
<keyword evidence="4" id="KW-0547">Nucleotide-binding</keyword>
<dbReference type="Gene3D" id="1.10.8.430">
    <property type="entry name" value="Helical domain of apoptotic protease-activating factors"/>
    <property type="match status" value="1"/>
</dbReference>
<feature type="domain" description="Disease resistance protein winged helix" evidence="9">
    <location>
        <begin position="407"/>
        <end position="477"/>
    </location>
</feature>
<dbReference type="GO" id="GO:0006952">
    <property type="term" value="P:defense response"/>
    <property type="evidence" value="ECO:0007669"/>
    <property type="project" value="UniProtKB-KW"/>
</dbReference>
<protein>
    <submittedName>
        <fullName evidence="11">DH200=94 genomic scaffold, scaffold_1802</fullName>
    </submittedName>
</protein>
<dbReference type="InterPro" id="IPR002182">
    <property type="entry name" value="NB-ARC"/>
</dbReference>
<dbReference type="InterPro" id="IPR042197">
    <property type="entry name" value="Apaf_helical"/>
</dbReference>
<dbReference type="FunFam" id="1.10.10.10:FF:000322">
    <property type="entry name" value="Probable disease resistance protein At1g63360"/>
    <property type="match status" value="1"/>
</dbReference>
<gene>
    <name evidence="11" type="ORF">GSCOC_T00012265001</name>
</gene>
<feature type="domain" description="NB-ARC" evidence="7">
    <location>
        <begin position="166"/>
        <end position="326"/>
    </location>
</feature>
<evidence type="ECO:0000256" key="2">
    <source>
        <dbReference type="ARBA" id="ARBA00022614"/>
    </source>
</evidence>
<evidence type="ECO:0000259" key="7">
    <source>
        <dbReference type="Pfam" id="PF00931"/>
    </source>
</evidence>
<dbReference type="Pfam" id="PF18052">
    <property type="entry name" value="Rx_N"/>
    <property type="match status" value="1"/>
</dbReference>
<evidence type="ECO:0000256" key="3">
    <source>
        <dbReference type="ARBA" id="ARBA00022737"/>
    </source>
</evidence>
<dbReference type="AlphaFoldDB" id="A0A068VMB2"/>
<keyword evidence="5" id="KW-0611">Plant defense</keyword>
<dbReference type="Pfam" id="PF23559">
    <property type="entry name" value="WHD_DRP"/>
    <property type="match status" value="1"/>
</dbReference>
<dbReference type="GO" id="GO:0005524">
    <property type="term" value="F:ATP binding"/>
    <property type="evidence" value="ECO:0007669"/>
    <property type="project" value="UniProtKB-KW"/>
</dbReference>
<keyword evidence="3" id="KW-0677">Repeat</keyword>
<dbReference type="PhylomeDB" id="A0A068VMB2"/>
<dbReference type="GO" id="GO:0051707">
    <property type="term" value="P:response to other organism"/>
    <property type="evidence" value="ECO:0007669"/>
    <property type="project" value="UniProtKB-ARBA"/>
</dbReference>
<dbReference type="Gene3D" id="3.40.50.300">
    <property type="entry name" value="P-loop containing nucleotide triphosphate hydrolases"/>
    <property type="match status" value="1"/>
</dbReference>
<feature type="domain" description="Disease resistance N-terminal" evidence="8">
    <location>
        <begin position="13"/>
        <end position="65"/>
    </location>
</feature>
<dbReference type="Proteomes" id="UP000295252">
    <property type="component" value="Unassembled WGS sequence"/>
</dbReference>
<proteinExistence type="inferred from homology"/>
<evidence type="ECO:0000259" key="9">
    <source>
        <dbReference type="Pfam" id="PF23559"/>
    </source>
</evidence>
<evidence type="ECO:0000256" key="6">
    <source>
        <dbReference type="ARBA" id="ARBA00022840"/>
    </source>
</evidence>
<comment type="similarity">
    <text evidence="1">Belongs to the disease resistance NB-LRR family.</text>
</comment>
<dbReference type="InterPro" id="IPR032675">
    <property type="entry name" value="LRR_dom_sf"/>
</dbReference>
<dbReference type="InterPro" id="IPR027417">
    <property type="entry name" value="P-loop_NTPase"/>
</dbReference>